<evidence type="ECO:0000313" key="9">
    <source>
        <dbReference type="Proteomes" id="UP000062912"/>
    </source>
</evidence>
<keyword evidence="3 6" id="KW-0812">Transmembrane</keyword>
<feature type="transmembrane region" description="Helical" evidence="6">
    <location>
        <begin position="277"/>
        <end position="300"/>
    </location>
</feature>
<dbReference type="InterPro" id="IPR020846">
    <property type="entry name" value="MFS_dom"/>
</dbReference>
<dbReference type="PANTHER" id="PTHR43124:SF4">
    <property type="entry name" value="SUGAR EFFLUX TRANSPORTER"/>
    <property type="match status" value="1"/>
</dbReference>
<keyword evidence="5 6" id="KW-0472">Membrane</keyword>
<dbReference type="EMBL" id="LPJR01000025">
    <property type="protein sequence ID" value="KWF30729.1"/>
    <property type="molecule type" value="Genomic_DNA"/>
</dbReference>
<reference evidence="8 9" key="1">
    <citation type="submission" date="2015-11" db="EMBL/GenBank/DDBJ databases">
        <title>Expanding the genomic diversity of Burkholderia species for the development of highly accurate diagnostics.</title>
        <authorList>
            <person name="Sahl J."/>
            <person name="Keim P."/>
            <person name="Wagner D."/>
        </authorList>
    </citation>
    <scope>NUCLEOTIDE SEQUENCE [LARGE SCALE GENOMIC DNA]</scope>
    <source>
        <strain evidence="8 9">MSMB368WGS</strain>
    </source>
</reference>
<evidence type="ECO:0000256" key="6">
    <source>
        <dbReference type="SAM" id="Phobius"/>
    </source>
</evidence>
<dbReference type="PANTHER" id="PTHR43124">
    <property type="entry name" value="PURINE EFFLUX PUMP PBUE"/>
    <property type="match status" value="1"/>
</dbReference>
<feature type="transmembrane region" description="Helical" evidence="6">
    <location>
        <begin position="52"/>
        <end position="72"/>
    </location>
</feature>
<dbReference type="PROSITE" id="PS50850">
    <property type="entry name" value="MFS"/>
    <property type="match status" value="1"/>
</dbReference>
<feature type="transmembrane region" description="Helical" evidence="6">
    <location>
        <begin position="167"/>
        <end position="189"/>
    </location>
</feature>
<dbReference type="InterPro" id="IPR011701">
    <property type="entry name" value="MFS"/>
</dbReference>
<dbReference type="InterPro" id="IPR036259">
    <property type="entry name" value="MFS_trans_sf"/>
</dbReference>
<comment type="subcellular location">
    <subcellularLocation>
        <location evidence="1">Cell membrane</location>
        <topology evidence="1">Multi-pass membrane protein</topology>
    </subcellularLocation>
</comment>
<dbReference type="AlphaFoldDB" id="A0A132EHY2"/>
<dbReference type="GO" id="GO:0022857">
    <property type="term" value="F:transmembrane transporter activity"/>
    <property type="evidence" value="ECO:0007669"/>
    <property type="project" value="InterPro"/>
</dbReference>
<dbReference type="Gene3D" id="1.20.1250.20">
    <property type="entry name" value="MFS general substrate transporter like domains"/>
    <property type="match status" value="1"/>
</dbReference>
<evidence type="ECO:0000313" key="8">
    <source>
        <dbReference type="EMBL" id="KWF30729.1"/>
    </source>
</evidence>
<keyword evidence="4 6" id="KW-1133">Transmembrane helix</keyword>
<feature type="transmembrane region" description="Helical" evidence="6">
    <location>
        <begin position="306"/>
        <end position="325"/>
    </location>
</feature>
<evidence type="ECO:0000256" key="3">
    <source>
        <dbReference type="ARBA" id="ARBA00022692"/>
    </source>
</evidence>
<dbReference type="GO" id="GO:0005886">
    <property type="term" value="C:plasma membrane"/>
    <property type="evidence" value="ECO:0007669"/>
    <property type="project" value="UniProtKB-SubCell"/>
</dbReference>
<dbReference type="RefSeq" id="WP_060240920.1">
    <property type="nucleotide sequence ID" value="NZ_LPJR01000025.1"/>
</dbReference>
<accession>A0A132EHY2</accession>
<dbReference type="CDD" id="cd17324">
    <property type="entry name" value="MFS_NepI_like"/>
    <property type="match status" value="1"/>
</dbReference>
<proteinExistence type="predicted"/>
<name>A0A132EHY2_9BURK</name>
<gene>
    <name evidence="8" type="ORF">WT56_11945</name>
</gene>
<evidence type="ECO:0000259" key="7">
    <source>
        <dbReference type="PROSITE" id="PS50850"/>
    </source>
</evidence>
<feature type="transmembrane region" description="Helical" evidence="6">
    <location>
        <begin position="248"/>
        <end position="270"/>
    </location>
</feature>
<feature type="transmembrane region" description="Helical" evidence="6">
    <location>
        <begin position="84"/>
        <end position="104"/>
    </location>
</feature>
<feature type="transmembrane region" description="Helical" evidence="6">
    <location>
        <begin position="12"/>
        <end position="40"/>
    </location>
</feature>
<comment type="caution">
    <text evidence="8">The sequence shown here is derived from an EMBL/GenBank/DDBJ whole genome shotgun (WGS) entry which is preliminary data.</text>
</comment>
<dbReference type="OrthoDB" id="9812189at2"/>
<feature type="transmembrane region" description="Helical" evidence="6">
    <location>
        <begin position="365"/>
        <end position="385"/>
    </location>
</feature>
<evidence type="ECO:0000256" key="4">
    <source>
        <dbReference type="ARBA" id="ARBA00022989"/>
    </source>
</evidence>
<dbReference type="SUPFAM" id="SSF103473">
    <property type="entry name" value="MFS general substrate transporter"/>
    <property type="match status" value="1"/>
</dbReference>
<feature type="transmembrane region" description="Helical" evidence="6">
    <location>
        <begin position="332"/>
        <end position="353"/>
    </location>
</feature>
<protein>
    <submittedName>
        <fullName evidence="8">Arabinose transporter</fullName>
    </submittedName>
</protein>
<sequence>MATPDAVSSRHAWWGVVALALTAFIFNTTEFVPVALLSAIGDSLHMQPTDVGLMLTIYAWAVAVVSLPLTLLTRHVERRRLLTGALLVFVVSHVVTGVAWNFAVLMVGRLGIACAHAVFWSISVPLAVRLAPSDRKSRALSMLAMGTAIAMVAGIPLGRVIGEAFGWRVTFLIIAGAAGVALLLLRATLPELPSQGAGSLGSIGVFLRKPALVALYAITVLVVSAHFTSYTYIEPFVQSVNHASNSRITYVLILFGVAGMPAALCFNRIYPREPDKFLLASIVALSGCLLILFPCALNIVTLSVHTLVWGGAIVCFGLAMQAWVLKLAPDGADLAVSIFSGLYNVGIGAGALLGNHIAGDFGLPWLGTFGGLVGMLAVGIAWLALRLHAKREASDAALSRELS</sequence>
<organism evidence="8 9">
    <name type="scientific">Burkholderia pseudomultivorans</name>
    <dbReference type="NCBI Taxonomy" id="1207504"/>
    <lineage>
        <taxon>Bacteria</taxon>
        <taxon>Pseudomonadati</taxon>
        <taxon>Pseudomonadota</taxon>
        <taxon>Betaproteobacteria</taxon>
        <taxon>Burkholderiales</taxon>
        <taxon>Burkholderiaceae</taxon>
        <taxon>Burkholderia</taxon>
        <taxon>Burkholderia cepacia complex</taxon>
    </lineage>
</organism>
<dbReference type="InterPro" id="IPR050189">
    <property type="entry name" value="MFS_Efflux_Transporters"/>
</dbReference>
<dbReference type="Pfam" id="PF07690">
    <property type="entry name" value="MFS_1"/>
    <property type="match status" value="1"/>
</dbReference>
<feature type="transmembrane region" description="Helical" evidence="6">
    <location>
        <begin position="140"/>
        <end position="161"/>
    </location>
</feature>
<evidence type="ECO:0000256" key="5">
    <source>
        <dbReference type="ARBA" id="ARBA00023136"/>
    </source>
</evidence>
<evidence type="ECO:0000256" key="1">
    <source>
        <dbReference type="ARBA" id="ARBA00004651"/>
    </source>
</evidence>
<feature type="transmembrane region" description="Helical" evidence="6">
    <location>
        <begin position="110"/>
        <end position="128"/>
    </location>
</feature>
<dbReference type="Proteomes" id="UP000062912">
    <property type="component" value="Unassembled WGS sequence"/>
</dbReference>
<evidence type="ECO:0000256" key="2">
    <source>
        <dbReference type="ARBA" id="ARBA00022475"/>
    </source>
</evidence>
<feature type="transmembrane region" description="Helical" evidence="6">
    <location>
        <begin position="210"/>
        <end position="228"/>
    </location>
</feature>
<feature type="domain" description="Major facilitator superfamily (MFS) profile" evidence="7">
    <location>
        <begin position="15"/>
        <end position="391"/>
    </location>
</feature>
<keyword evidence="2" id="KW-1003">Cell membrane</keyword>
<dbReference type="NCBIfam" id="NF002921">
    <property type="entry name" value="PRK03545.1"/>
    <property type="match status" value="1"/>
</dbReference>